<sequence>MWRSKTGPPLLLYGWGVVIRQALASGILSQVEQMHPISYAVRYLFLVDHIPTPDVDKGENAPESSIAKRCLQYSWADEDYGPDAAVRDMHLDQLEVAKEEYVQKLTSECTEDQRDNIECRSRGQSLTHEWKEEKRKKLTASNFGNIIQSIRYPPFVGTTGTKWGIENEHVALTETSKHLLMPFRRSGLIILPEHPFLGPPKMLSSMMMLFRRLNVHIL</sequence>
<feature type="signal peptide" evidence="1">
    <location>
        <begin position="1"/>
        <end position="24"/>
    </location>
</feature>
<dbReference type="EMBL" id="JARBHB010000009">
    <property type="protein sequence ID" value="KAJ8874782.1"/>
    <property type="molecule type" value="Genomic_DNA"/>
</dbReference>
<gene>
    <name evidence="2" type="ORF">PR048_022671</name>
</gene>
<keyword evidence="3" id="KW-1185">Reference proteome</keyword>
<protein>
    <submittedName>
        <fullName evidence="2">Uncharacterized protein</fullName>
    </submittedName>
</protein>
<dbReference type="PANTHER" id="PTHR46609:SF8">
    <property type="entry name" value="YQAJ VIRAL RECOMBINASE DOMAIN-CONTAINING PROTEIN"/>
    <property type="match status" value="1"/>
</dbReference>
<dbReference type="InterPro" id="IPR011335">
    <property type="entry name" value="Restrct_endonuc-II-like"/>
</dbReference>
<feature type="chain" id="PRO_5045043739" evidence="1">
    <location>
        <begin position="25"/>
        <end position="218"/>
    </location>
</feature>
<dbReference type="Proteomes" id="UP001159363">
    <property type="component" value="Chromosome 8"/>
</dbReference>
<keyword evidence="1" id="KW-0732">Signal</keyword>
<name>A0ABQ9GRX6_9NEOP</name>
<accession>A0ABQ9GRX6</accession>
<reference evidence="2 3" key="1">
    <citation type="submission" date="2023-02" db="EMBL/GenBank/DDBJ databases">
        <title>LHISI_Scaffold_Assembly.</title>
        <authorList>
            <person name="Stuart O.P."/>
            <person name="Cleave R."/>
            <person name="Magrath M.J.L."/>
            <person name="Mikheyev A.S."/>
        </authorList>
    </citation>
    <scope>NUCLEOTIDE SEQUENCE [LARGE SCALE GENOMIC DNA]</scope>
    <source>
        <strain evidence="2">Daus_M_001</strain>
        <tissue evidence="2">Leg muscle</tissue>
    </source>
</reference>
<dbReference type="Gene3D" id="3.90.320.10">
    <property type="match status" value="1"/>
</dbReference>
<dbReference type="PANTHER" id="PTHR46609">
    <property type="entry name" value="EXONUCLEASE, PHAGE-TYPE/RECB, C-TERMINAL DOMAIN-CONTAINING PROTEIN"/>
    <property type="match status" value="1"/>
</dbReference>
<proteinExistence type="predicted"/>
<organism evidence="2 3">
    <name type="scientific">Dryococelus australis</name>
    <dbReference type="NCBI Taxonomy" id="614101"/>
    <lineage>
        <taxon>Eukaryota</taxon>
        <taxon>Metazoa</taxon>
        <taxon>Ecdysozoa</taxon>
        <taxon>Arthropoda</taxon>
        <taxon>Hexapoda</taxon>
        <taxon>Insecta</taxon>
        <taxon>Pterygota</taxon>
        <taxon>Neoptera</taxon>
        <taxon>Polyneoptera</taxon>
        <taxon>Phasmatodea</taxon>
        <taxon>Verophasmatodea</taxon>
        <taxon>Anareolatae</taxon>
        <taxon>Phasmatidae</taxon>
        <taxon>Eurycanthinae</taxon>
        <taxon>Dryococelus</taxon>
    </lineage>
</organism>
<comment type="caution">
    <text evidence="2">The sequence shown here is derived from an EMBL/GenBank/DDBJ whole genome shotgun (WGS) entry which is preliminary data.</text>
</comment>
<evidence type="ECO:0000313" key="3">
    <source>
        <dbReference type="Proteomes" id="UP001159363"/>
    </source>
</evidence>
<dbReference type="InterPro" id="IPR011604">
    <property type="entry name" value="PDDEXK-like_dom_sf"/>
</dbReference>
<evidence type="ECO:0000256" key="1">
    <source>
        <dbReference type="SAM" id="SignalP"/>
    </source>
</evidence>
<dbReference type="SUPFAM" id="SSF52980">
    <property type="entry name" value="Restriction endonuclease-like"/>
    <property type="match status" value="1"/>
</dbReference>
<dbReference type="InterPro" id="IPR051703">
    <property type="entry name" value="NF-kappa-B_Signaling_Reg"/>
</dbReference>
<evidence type="ECO:0000313" key="2">
    <source>
        <dbReference type="EMBL" id="KAJ8874782.1"/>
    </source>
</evidence>